<dbReference type="OrthoDB" id="9134669at2"/>
<protein>
    <submittedName>
        <fullName evidence="1">Uncharacterized protein</fullName>
    </submittedName>
</protein>
<evidence type="ECO:0000313" key="5">
    <source>
        <dbReference type="Proteomes" id="UP000664048"/>
    </source>
</evidence>
<dbReference type="Proteomes" id="UP000611459">
    <property type="component" value="Unassembled WGS sequence"/>
</dbReference>
<evidence type="ECO:0000313" key="3">
    <source>
        <dbReference type="EMBL" id="MBO1833694.1"/>
    </source>
</evidence>
<dbReference type="EMBL" id="CP090640">
    <property type="protein sequence ID" value="WFN18744.1"/>
    <property type="molecule type" value="Genomic_DNA"/>
</dbReference>
<dbReference type="AlphaFoldDB" id="A0A250LAI7"/>
<reference evidence="2" key="3">
    <citation type="submission" date="2021-01" db="EMBL/GenBank/DDBJ databases">
        <title>Outbreak of Burkholderia contaminns endophthalmitis traced to a clinical ventilation system.</title>
        <authorList>
            <person name="Lipuma J."/>
            <person name="Spilker T."/>
            <person name="Kratholm J."/>
        </authorList>
    </citation>
    <scope>NUCLEOTIDE SEQUENCE</scope>
    <source>
        <strain evidence="2">HI4954</strain>
    </source>
</reference>
<reference evidence="1" key="1">
    <citation type="journal article" date="2016" name="Biosci. Biotechnol. Biochem.">
        <title>Bioconversion of AHX to AOH by resting cells of Burkholderia contaminans CH-1.</title>
        <authorList>
            <person name="Choi J.H."/>
            <person name="Kikuchi A."/>
            <person name="Pumkaeo P."/>
            <person name="Hirai H."/>
            <person name="Tokuyama S."/>
            <person name="Kawagishi H."/>
        </authorList>
    </citation>
    <scope>NUCLEOTIDE SEQUENCE</scope>
    <source>
        <strain evidence="1">CH-1</strain>
    </source>
</reference>
<evidence type="ECO:0000313" key="6">
    <source>
        <dbReference type="Proteomes" id="UP001220209"/>
    </source>
</evidence>
<keyword evidence="5" id="KW-1185">Reference proteome</keyword>
<name>A0A250LAI7_9BURK</name>
<evidence type="ECO:0000313" key="2">
    <source>
        <dbReference type="EMBL" id="MBK1935261.1"/>
    </source>
</evidence>
<reference evidence="4 6" key="5">
    <citation type="submission" date="2021-12" db="EMBL/GenBank/DDBJ databases">
        <title>Genomic and phenotypic characterization of three Burkholderia contaminans isolates recovered from different sources.</title>
        <authorList>
            <person name="Lopez De Volder A."/>
            <person name="Fan Y."/>
            <person name="Nunvar J."/>
            <person name="Herrera T."/>
            <person name="Timp W."/>
            <person name="Degrossi J."/>
        </authorList>
    </citation>
    <scope>NUCLEOTIDE SEQUENCE [LARGE SCALE GENOMIC DNA]</scope>
    <source>
        <strain evidence="4 6">LMG 23361</strain>
    </source>
</reference>
<reference evidence="1" key="2">
    <citation type="journal article" date="2017" name="Genome Announc.">
        <title>High-Quality Draft Genome Sequence of Burkholderia contaminans CH-1, a Gram-Negative Bacterium That Metabolizes 2-Azahypoxanthine, a Plant Growth-Regulating Compound.</title>
        <authorList>
            <person name="Choi J.-H."/>
            <person name="Sugiura H."/>
            <person name="Moriuchi R."/>
            <person name="Kawagishi H."/>
            <person name="Dohra H."/>
        </authorList>
    </citation>
    <scope>NUCLEOTIDE SEQUENCE</scope>
    <source>
        <strain evidence="1">CH-1</strain>
    </source>
</reference>
<dbReference type="RefSeq" id="WP_135370751.1">
    <property type="nucleotide sequence ID" value="NZ_AP018358.1"/>
</dbReference>
<dbReference type="Proteomes" id="UP001220209">
    <property type="component" value="Chromosome 1"/>
</dbReference>
<organism evidence="1">
    <name type="scientific">Burkholderia contaminans</name>
    <dbReference type="NCBI Taxonomy" id="488447"/>
    <lineage>
        <taxon>Bacteria</taxon>
        <taxon>Pseudomonadati</taxon>
        <taxon>Pseudomonadota</taxon>
        <taxon>Betaproteobacteria</taxon>
        <taxon>Burkholderiales</taxon>
        <taxon>Burkholderiaceae</taxon>
        <taxon>Burkholderia</taxon>
        <taxon>Burkholderia cepacia complex</taxon>
    </lineage>
</organism>
<dbReference type="Proteomes" id="UP000664048">
    <property type="component" value="Unassembled WGS sequence"/>
</dbReference>
<dbReference type="EMBL" id="AP018358">
    <property type="protein sequence ID" value="BBA40869.1"/>
    <property type="molecule type" value="Genomic_DNA"/>
</dbReference>
<proteinExistence type="predicted"/>
<gene>
    <name evidence="1" type="ORF">BCCH1_33110</name>
    <name evidence="3" type="ORF">J4M89_30370</name>
    <name evidence="2" type="ORF">JIN94_35790</name>
    <name evidence="4" type="ORF">LXE91_06950</name>
</gene>
<accession>A0A250LAI7</accession>
<evidence type="ECO:0000313" key="1">
    <source>
        <dbReference type="EMBL" id="BBA40869.1"/>
    </source>
</evidence>
<dbReference type="EMBL" id="JAGEMX010000013">
    <property type="protein sequence ID" value="MBO1833694.1"/>
    <property type="molecule type" value="Genomic_DNA"/>
</dbReference>
<reference evidence="3 5" key="4">
    <citation type="submission" date="2021-03" db="EMBL/GenBank/DDBJ databases">
        <title>Clinical course, treatment and visual outcome of an outbreak of Burkholderia contaminans endophthalmitis following cataract surgery.</title>
        <authorList>
            <person name="Lind C."/>
            <person name="Olsen K."/>
            <person name="Angelsen N.K."/>
            <person name="Krefting E.A."/>
            <person name="Fossen K."/>
            <person name="Gravningen K."/>
            <person name="Depoorter E."/>
            <person name="Vandamme P."/>
            <person name="Bertelsen G."/>
        </authorList>
    </citation>
    <scope>NUCLEOTIDE SEQUENCE [LARGE SCALE GENOMIC DNA]</scope>
    <source>
        <strain evidence="3 5">51242556</strain>
    </source>
</reference>
<sequence>MKSSGLCVADARIKSFSYRDAHLSVLVQANDRVFEVVFHAVLGMRAISPEGQDLSHLAESKGGGYLVATCEAAEEPVDGYREFGFISAWTDDPLLMIIANDVQVSRASP</sequence>
<dbReference type="EMBL" id="JAENIB010000028">
    <property type="protein sequence ID" value="MBK1935261.1"/>
    <property type="molecule type" value="Genomic_DNA"/>
</dbReference>
<evidence type="ECO:0000313" key="4">
    <source>
        <dbReference type="EMBL" id="WFN18744.1"/>
    </source>
</evidence>
<dbReference type="GeneID" id="93193335"/>